<keyword evidence="10" id="KW-1185">Reference proteome</keyword>
<keyword evidence="3" id="KW-0813">Transport</keyword>
<dbReference type="PRINTS" id="PR00126">
    <property type="entry name" value="ATPASEGAMMA"/>
</dbReference>
<evidence type="ECO:0000256" key="6">
    <source>
        <dbReference type="ARBA" id="ARBA00023136"/>
    </source>
</evidence>
<sequence length="85" mass="9320">MHVAAEREDALKDLAEFQLAATLYNAMLENNCSEHASRMSAMENSTKSAGEMLTKLTLKYNRDRQANITTSLVEIISGAAALVDE</sequence>
<dbReference type="PANTHER" id="PTHR11693:SF22">
    <property type="entry name" value="ATP SYNTHASE SUBUNIT GAMMA, MITOCHONDRIAL"/>
    <property type="match status" value="1"/>
</dbReference>
<comment type="similarity">
    <text evidence="2">Belongs to the ATPase gamma chain family.</text>
</comment>
<dbReference type="Pfam" id="PF00231">
    <property type="entry name" value="ATP-synt"/>
    <property type="match status" value="1"/>
</dbReference>
<gene>
    <name evidence="9" type="ORF">MNEG_13635</name>
</gene>
<evidence type="ECO:0000256" key="5">
    <source>
        <dbReference type="ARBA" id="ARBA00023065"/>
    </source>
</evidence>
<evidence type="ECO:0000256" key="2">
    <source>
        <dbReference type="ARBA" id="ARBA00007681"/>
    </source>
</evidence>
<keyword evidence="7" id="KW-0139">CF(1)</keyword>
<dbReference type="AlphaFoldDB" id="A0A0D2LXU3"/>
<evidence type="ECO:0000256" key="4">
    <source>
        <dbReference type="ARBA" id="ARBA00022781"/>
    </source>
</evidence>
<reference evidence="9 10" key="1">
    <citation type="journal article" date="2013" name="BMC Genomics">
        <title>Reconstruction of the lipid metabolism for the microalga Monoraphidium neglectum from its genome sequence reveals characteristics suitable for biofuel production.</title>
        <authorList>
            <person name="Bogen C."/>
            <person name="Al-Dilaimi A."/>
            <person name="Albersmeier A."/>
            <person name="Wichmann J."/>
            <person name="Grundmann M."/>
            <person name="Rupp O."/>
            <person name="Lauersen K.J."/>
            <person name="Blifernez-Klassen O."/>
            <person name="Kalinowski J."/>
            <person name="Goesmann A."/>
            <person name="Mussgnug J.H."/>
            <person name="Kruse O."/>
        </authorList>
    </citation>
    <scope>NUCLEOTIDE SEQUENCE [LARGE SCALE GENOMIC DNA]</scope>
    <source>
        <strain evidence="9 10">SAG 48.87</strain>
    </source>
</reference>
<dbReference type="EMBL" id="KK104170">
    <property type="protein sequence ID" value="KIY94326.1"/>
    <property type="molecule type" value="Genomic_DNA"/>
</dbReference>
<evidence type="ECO:0000313" key="9">
    <source>
        <dbReference type="EMBL" id="KIY94326.1"/>
    </source>
</evidence>
<dbReference type="RefSeq" id="XP_013893346.1">
    <property type="nucleotide sequence ID" value="XM_014037892.1"/>
</dbReference>
<dbReference type="KEGG" id="mng:MNEG_13635"/>
<evidence type="ECO:0000256" key="1">
    <source>
        <dbReference type="ARBA" id="ARBA00004170"/>
    </source>
</evidence>
<evidence type="ECO:0000256" key="8">
    <source>
        <dbReference type="ARBA" id="ARBA00023310"/>
    </source>
</evidence>
<dbReference type="GO" id="GO:0046933">
    <property type="term" value="F:proton-transporting ATP synthase activity, rotational mechanism"/>
    <property type="evidence" value="ECO:0007669"/>
    <property type="project" value="InterPro"/>
</dbReference>
<dbReference type="Proteomes" id="UP000054498">
    <property type="component" value="Unassembled WGS sequence"/>
</dbReference>
<dbReference type="GeneID" id="25731117"/>
<dbReference type="InterPro" id="IPR000131">
    <property type="entry name" value="ATP_synth_F1_gsu"/>
</dbReference>
<accession>A0A0D2LXU3</accession>
<dbReference type="Gene3D" id="1.10.287.80">
    <property type="entry name" value="ATP synthase, gamma subunit, helix hairpin domain"/>
    <property type="match status" value="1"/>
</dbReference>
<protein>
    <submittedName>
        <fullName evidence="9">F-type H+-transporting ATPase subunit gamma</fullName>
        <ecNumber evidence="9">3.6.3.14</ecNumber>
    </submittedName>
</protein>
<evidence type="ECO:0000256" key="3">
    <source>
        <dbReference type="ARBA" id="ARBA00022448"/>
    </source>
</evidence>
<dbReference type="SUPFAM" id="SSF52943">
    <property type="entry name" value="ATP synthase (F1-ATPase), gamma subunit"/>
    <property type="match status" value="1"/>
</dbReference>
<dbReference type="PANTHER" id="PTHR11693">
    <property type="entry name" value="ATP SYNTHASE GAMMA CHAIN"/>
    <property type="match status" value="1"/>
</dbReference>
<organism evidence="9 10">
    <name type="scientific">Monoraphidium neglectum</name>
    <dbReference type="NCBI Taxonomy" id="145388"/>
    <lineage>
        <taxon>Eukaryota</taxon>
        <taxon>Viridiplantae</taxon>
        <taxon>Chlorophyta</taxon>
        <taxon>core chlorophytes</taxon>
        <taxon>Chlorophyceae</taxon>
        <taxon>CS clade</taxon>
        <taxon>Sphaeropleales</taxon>
        <taxon>Selenastraceae</taxon>
        <taxon>Monoraphidium</taxon>
    </lineage>
</organism>
<dbReference type="GO" id="GO:0045259">
    <property type="term" value="C:proton-transporting ATP synthase complex"/>
    <property type="evidence" value="ECO:0007669"/>
    <property type="project" value="UniProtKB-KW"/>
</dbReference>
<dbReference type="EC" id="3.6.3.14" evidence="9"/>
<keyword evidence="6" id="KW-0472">Membrane</keyword>
<comment type="subcellular location">
    <subcellularLocation>
        <location evidence="1">Membrane</location>
        <topology evidence="1">Peripheral membrane protein</topology>
    </subcellularLocation>
</comment>
<dbReference type="GO" id="GO:0016787">
    <property type="term" value="F:hydrolase activity"/>
    <property type="evidence" value="ECO:0007669"/>
    <property type="project" value="UniProtKB-KW"/>
</dbReference>
<evidence type="ECO:0000256" key="7">
    <source>
        <dbReference type="ARBA" id="ARBA00023196"/>
    </source>
</evidence>
<dbReference type="STRING" id="145388.A0A0D2LXU3"/>
<keyword evidence="9" id="KW-0378">Hydrolase</keyword>
<dbReference type="Gene3D" id="3.40.1380.10">
    <property type="match status" value="1"/>
</dbReference>
<proteinExistence type="inferred from homology"/>
<keyword evidence="4" id="KW-0375">Hydrogen ion transport</keyword>
<dbReference type="InterPro" id="IPR035968">
    <property type="entry name" value="ATP_synth_F1_ATPase_gsu"/>
</dbReference>
<evidence type="ECO:0000313" key="10">
    <source>
        <dbReference type="Proteomes" id="UP000054498"/>
    </source>
</evidence>
<keyword evidence="8" id="KW-0066">ATP synthesis</keyword>
<keyword evidence="5" id="KW-0406">Ion transport</keyword>
<dbReference type="OrthoDB" id="239812at2759"/>
<name>A0A0D2LXU3_9CHLO</name>